<sequence length="77" mass="8229">MTNNSIAFSTKQIEGGVAPSGGNDEEMELVGDAETGGHGGPGLAGGGERARKHRKMEKRREKMRVHRVLAETSIALR</sequence>
<accession>A0A5B7J5S2</accession>
<dbReference type="EMBL" id="VSRR010079205">
    <property type="protein sequence ID" value="MPC88867.1"/>
    <property type="molecule type" value="Genomic_DNA"/>
</dbReference>
<proteinExistence type="predicted"/>
<protein>
    <submittedName>
        <fullName evidence="2">Uncharacterized protein</fullName>
    </submittedName>
</protein>
<feature type="region of interest" description="Disordered" evidence="1">
    <location>
        <begin position="1"/>
        <end position="77"/>
    </location>
</feature>
<organism evidence="2 3">
    <name type="scientific">Portunus trituberculatus</name>
    <name type="common">Swimming crab</name>
    <name type="synonym">Neptunus trituberculatus</name>
    <dbReference type="NCBI Taxonomy" id="210409"/>
    <lineage>
        <taxon>Eukaryota</taxon>
        <taxon>Metazoa</taxon>
        <taxon>Ecdysozoa</taxon>
        <taxon>Arthropoda</taxon>
        <taxon>Crustacea</taxon>
        <taxon>Multicrustacea</taxon>
        <taxon>Malacostraca</taxon>
        <taxon>Eumalacostraca</taxon>
        <taxon>Eucarida</taxon>
        <taxon>Decapoda</taxon>
        <taxon>Pleocyemata</taxon>
        <taxon>Brachyura</taxon>
        <taxon>Eubrachyura</taxon>
        <taxon>Portunoidea</taxon>
        <taxon>Portunidae</taxon>
        <taxon>Portuninae</taxon>
        <taxon>Portunus</taxon>
    </lineage>
</organism>
<dbReference type="Proteomes" id="UP000324222">
    <property type="component" value="Unassembled WGS sequence"/>
</dbReference>
<feature type="compositionally biased region" description="Basic residues" evidence="1">
    <location>
        <begin position="50"/>
        <end position="67"/>
    </location>
</feature>
<comment type="caution">
    <text evidence="2">The sequence shown here is derived from an EMBL/GenBank/DDBJ whole genome shotgun (WGS) entry which is preliminary data.</text>
</comment>
<keyword evidence="3" id="KW-1185">Reference proteome</keyword>
<feature type="compositionally biased region" description="Polar residues" evidence="1">
    <location>
        <begin position="1"/>
        <end position="12"/>
    </location>
</feature>
<feature type="compositionally biased region" description="Gly residues" evidence="1">
    <location>
        <begin position="34"/>
        <end position="47"/>
    </location>
</feature>
<evidence type="ECO:0000313" key="3">
    <source>
        <dbReference type="Proteomes" id="UP000324222"/>
    </source>
</evidence>
<dbReference type="AlphaFoldDB" id="A0A5B7J5S2"/>
<reference evidence="2 3" key="1">
    <citation type="submission" date="2019-05" db="EMBL/GenBank/DDBJ databases">
        <title>Another draft genome of Portunus trituberculatus and its Hox gene families provides insights of decapod evolution.</title>
        <authorList>
            <person name="Jeong J.-H."/>
            <person name="Song I."/>
            <person name="Kim S."/>
            <person name="Choi T."/>
            <person name="Kim D."/>
            <person name="Ryu S."/>
            <person name="Kim W."/>
        </authorList>
    </citation>
    <scope>NUCLEOTIDE SEQUENCE [LARGE SCALE GENOMIC DNA]</scope>
    <source>
        <tissue evidence="2">Muscle</tissue>
    </source>
</reference>
<gene>
    <name evidence="2" type="ORF">E2C01_083790</name>
</gene>
<evidence type="ECO:0000256" key="1">
    <source>
        <dbReference type="SAM" id="MobiDB-lite"/>
    </source>
</evidence>
<evidence type="ECO:0000313" key="2">
    <source>
        <dbReference type="EMBL" id="MPC88867.1"/>
    </source>
</evidence>
<name>A0A5B7J5S2_PORTR</name>